<dbReference type="PANTHER" id="PTHR24124:SF14">
    <property type="entry name" value="CHROMOSOME UNDETERMINED SCAFFOLD_25, WHOLE GENOME SHOTGUN SEQUENCE"/>
    <property type="match status" value="1"/>
</dbReference>
<dbReference type="PANTHER" id="PTHR24124">
    <property type="entry name" value="ANKYRIN REPEAT FAMILY A"/>
    <property type="match status" value="1"/>
</dbReference>
<proteinExistence type="predicted"/>
<dbReference type="Proteomes" id="UP001251528">
    <property type="component" value="Unassembled WGS sequence"/>
</dbReference>
<keyword evidence="2 3" id="KW-0040">ANK repeat</keyword>
<dbReference type="InterPro" id="IPR002110">
    <property type="entry name" value="Ankyrin_rpt"/>
</dbReference>
<evidence type="ECO:0000256" key="1">
    <source>
        <dbReference type="ARBA" id="ARBA00022737"/>
    </source>
</evidence>
<evidence type="ECO:0000313" key="4">
    <source>
        <dbReference type="EMBL" id="KAK2594169.1"/>
    </source>
</evidence>
<keyword evidence="5" id="KW-1185">Reference proteome</keyword>
<evidence type="ECO:0008006" key="6">
    <source>
        <dbReference type="Google" id="ProtNLM"/>
    </source>
</evidence>
<gene>
    <name evidence="4" type="ORF">QQS21_008108</name>
</gene>
<evidence type="ECO:0000256" key="3">
    <source>
        <dbReference type="PROSITE-ProRule" id="PRU00023"/>
    </source>
</evidence>
<evidence type="ECO:0000256" key="2">
    <source>
        <dbReference type="ARBA" id="ARBA00023043"/>
    </source>
</evidence>
<organism evidence="4 5">
    <name type="scientific">Conoideocrella luteorostrata</name>
    <dbReference type="NCBI Taxonomy" id="1105319"/>
    <lineage>
        <taxon>Eukaryota</taxon>
        <taxon>Fungi</taxon>
        <taxon>Dikarya</taxon>
        <taxon>Ascomycota</taxon>
        <taxon>Pezizomycotina</taxon>
        <taxon>Sordariomycetes</taxon>
        <taxon>Hypocreomycetidae</taxon>
        <taxon>Hypocreales</taxon>
        <taxon>Clavicipitaceae</taxon>
        <taxon>Conoideocrella</taxon>
    </lineage>
</organism>
<keyword evidence="1" id="KW-0677">Repeat</keyword>
<dbReference type="Gene3D" id="1.25.40.20">
    <property type="entry name" value="Ankyrin repeat-containing domain"/>
    <property type="match status" value="3"/>
</dbReference>
<dbReference type="GO" id="GO:0005634">
    <property type="term" value="C:nucleus"/>
    <property type="evidence" value="ECO:0007669"/>
    <property type="project" value="TreeGrafter"/>
</dbReference>
<protein>
    <recommendedName>
        <fullName evidence="6">Ankyrin</fullName>
    </recommendedName>
</protein>
<dbReference type="SMART" id="SM00248">
    <property type="entry name" value="ANK"/>
    <property type="match status" value="5"/>
</dbReference>
<feature type="repeat" description="ANK" evidence="3">
    <location>
        <begin position="42"/>
        <end position="74"/>
    </location>
</feature>
<dbReference type="GO" id="GO:0010468">
    <property type="term" value="P:regulation of gene expression"/>
    <property type="evidence" value="ECO:0007669"/>
    <property type="project" value="TreeGrafter"/>
</dbReference>
<dbReference type="PROSITE" id="PS50088">
    <property type="entry name" value="ANK_REPEAT"/>
    <property type="match status" value="2"/>
</dbReference>
<reference evidence="4" key="1">
    <citation type="submission" date="2023-06" db="EMBL/GenBank/DDBJ databases">
        <title>Conoideocrella luteorostrata (Hypocreales: Clavicipitaceae), a potential biocontrol fungus for elongate hemlock scale in United States Christmas tree production areas.</title>
        <authorList>
            <person name="Barrett H."/>
            <person name="Lovett B."/>
            <person name="Macias A.M."/>
            <person name="Stajich J.E."/>
            <person name="Kasson M.T."/>
        </authorList>
    </citation>
    <scope>NUCLEOTIDE SEQUENCE</scope>
    <source>
        <strain evidence="4">ARSEF 14590</strain>
    </source>
</reference>
<accession>A0AAJ0CM59</accession>
<evidence type="ECO:0000313" key="5">
    <source>
        <dbReference type="Proteomes" id="UP001251528"/>
    </source>
</evidence>
<sequence length="216" mass="23059">MLAKFQDVNGRTPLSWVAGQGRKATVELLLKHDVSLDEKDTSGRTPLSWAAGAGHGRTMSLLLEKGVSLVENDGSGRSPLSWAANEGLEARAELLNGSVDGQIYRETYLLAAETGNMFLIGHAIEGDNVDIDSMDMDNPMTLSCAAAYGHKVVVDLLLKTGRTDPDSRNCDKKTPLSLASAMGHQSIVRLLLAPAGPALGITKKRSSKQAINVFQC</sequence>
<dbReference type="EMBL" id="JASWJB010000178">
    <property type="protein sequence ID" value="KAK2594169.1"/>
    <property type="molecule type" value="Genomic_DNA"/>
</dbReference>
<dbReference type="SUPFAM" id="SSF48403">
    <property type="entry name" value="Ankyrin repeat"/>
    <property type="match status" value="1"/>
</dbReference>
<feature type="repeat" description="ANK" evidence="3">
    <location>
        <begin position="9"/>
        <end position="41"/>
    </location>
</feature>
<dbReference type="PROSITE" id="PS50297">
    <property type="entry name" value="ANK_REP_REGION"/>
    <property type="match status" value="2"/>
</dbReference>
<dbReference type="InterPro" id="IPR036770">
    <property type="entry name" value="Ankyrin_rpt-contain_sf"/>
</dbReference>
<comment type="caution">
    <text evidence="4">The sequence shown here is derived from an EMBL/GenBank/DDBJ whole genome shotgun (WGS) entry which is preliminary data.</text>
</comment>
<dbReference type="Pfam" id="PF12796">
    <property type="entry name" value="Ank_2"/>
    <property type="match status" value="2"/>
</dbReference>
<name>A0AAJ0CM59_9HYPO</name>
<dbReference type="AlphaFoldDB" id="A0AAJ0CM59"/>